<evidence type="ECO:0000313" key="2">
    <source>
        <dbReference type="EMBL" id="GIQ82352.1"/>
    </source>
</evidence>
<protein>
    <submittedName>
        <fullName evidence="2">Uncharacterized protein</fullName>
    </submittedName>
</protein>
<accession>A0A9K3CSZ7</accession>
<comment type="caution">
    <text evidence="2">The sequence shown here is derived from an EMBL/GenBank/DDBJ whole genome shotgun (WGS) entry which is preliminary data.</text>
</comment>
<dbReference type="Proteomes" id="UP000265618">
    <property type="component" value="Unassembled WGS sequence"/>
</dbReference>
<reference evidence="2 3" key="1">
    <citation type="journal article" date="2018" name="PLoS ONE">
        <title>The draft genome of Kipferlia bialata reveals reductive genome evolution in fornicate parasites.</title>
        <authorList>
            <person name="Tanifuji G."/>
            <person name="Takabayashi S."/>
            <person name="Kume K."/>
            <person name="Takagi M."/>
            <person name="Nakayama T."/>
            <person name="Kamikawa R."/>
            <person name="Inagaki Y."/>
            <person name="Hashimoto T."/>
        </authorList>
    </citation>
    <scope>NUCLEOTIDE SEQUENCE [LARGE SCALE GENOMIC DNA]</scope>
    <source>
        <strain evidence="2">NY0173</strain>
    </source>
</reference>
<dbReference type="EMBL" id="BDIP01000669">
    <property type="protein sequence ID" value="GIQ82352.1"/>
    <property type="molecule type" value="Genomic_DNA"/>
</dbReference>
<keyword evidence="3" id="KW-1185">Reference proteome</keyword>
<name>A0A9K3CSZ7_9EUKA</name>
<dbReference type="AlphaFoldDB" id="A0A9K3CSZ7"/>
<feature type="non-terminal residue" evidence="2">
    <location>
        <position position="1"/>
    </location>
</feature>
<feature type="region of interest" description="Disordered" evidence="1">
    <location>
        <begin position="1"/>
        <end position="22"/>
    </location>
</feature>
<gene>
    <name evidence="2" type="ORF">KIPB_003471</name>
</gene>
<evidence type="ECO:0000256" key="1">
    <source>
        <dbReference type="SAM" id="MobiDB-lite"/>
    </source>
</evidence>
<evidence type="ECO:0000313" key="3">
    <source>
        <dbReference type="Proteomes" id="UP000265618"/>
    </source>
</evidence>
<proteinExistence type="predicted"/>
<sequence length="341" mass="39284">GIGRHPLPVPVPVSPQTPLDMAPDTPQHLVRFIQSHRAMLCTMEEWAEEQQWDRFCPESPDLCDWILFPSDTPRKQVTQFLRGEPRAGGMVTDSGLREVTRLTCLTRDDLKVLEDNPAFMKGFLRGVDLQCMSWGWSLTALRLIKPKHPEMSWRGWARRIYEMGRSLTLLGCVDEAYSVRRYALLLSHLLNVKLIVYCRRKQREREILDAKLNYLLVEFGSMLGYSTRIAECADRVLHSHIGLATGLRDGTEHMAHSIEELEEAVAPYTGIDTHTVRIETLKDDLEKYLAETHRLADPVDYVTLGRVVERLREEDPTRRFDNMAVLWCYYRAAVLEDTTTS</sequence>
<organism evidence="2 3">
    <name type="scientific">Kipferlia bialata</name>
    <dbReference type="NCBI Taxonomy" id="797122"/>
    <lineage>
        <taxon>Eukaryota</taxon>
        <taxon>Metamonada</taxon>
        <taxon>Carpediemonas-like organisms</taxon>
        <taxon>Kipferlia</taxon>
    </lineage>
</organism>